<dbReference type="GO" id="GO:0009451">
    <property type="term" value="P:RNA modification"/>
    <property type="evidence" value="ECO:0007669"/>
    <property type="project" value="InterPro"/>
</dbReference>
<keyword evidence="4" id="KW-1185">Reference proteome</keyword>
<dbReference type="PROSITE" id="PS51257">
    <property type="entry name" value="PROKAR_LIPOPROTEIN"/>
    <property type="match status" value="1"/>
</dbReference>
<dbReference type="OrthoDB" id="9990610at2759"/>
<reference evidence="3 4" key="1">
    <citation type="submission" date="2020-10" db="EMBL/GenBank/DDBJ databases">
        <title>The Coptis chinensis genome and diversification of protoberbering-type alkaloids.</title>
        <authorList>
            <person name="Wang B."/>
            <person name="Shu S."/>
            <person name="Song C."/>
            <person name="Liu Y."/>
        </authorList>
    </citation>
    <scope>NUCLEOTIDE SEQUENCE [LARGE SCALE GENOMIC DNA]</scope>
    <source>
        <strain evidence="3">HL-2020</strain>
        <tissue evidence="3">Leaf</tissue>
    </source>
</reference>
<sequence>MKIYSVSGNVVDAQKVFDEVSTRNVVCWTALISCYVDNGKPYRGLKLFREMQMENTEPDEVTVTIALSACADLGALEVGEWIHGYVRRKRGFEADLCLNNALINMYVKCGDIGRARRTFDGLSRRDVTSWTSMIVGYALHGEAGEALRLLMI</sequence>
<comment type="caution">
    <text evidence="3">The sequence shown here is derived from an EMBL/GenBank/DDBJ whole genome shotgun (WGS) entry which is preliminary data.</text>
</comment>
<dbReference type="InterPro" id="IPR011990">
    <property type="entry name" value="TPR-like_helical_dom_sf"/>
</dbReference>
<accession>A0A835MCP9</accession>
<dbReference type="AlphaFoldDB" id="A0A835MCP9"/>
<organism evidence="3 4">
    <name type="scientific">Coptis chinensis</name>
    <dbReference type="NCBI Taxonomy" id="261450"/>
    <lineage>
        <taxon>Eukaryota</taxon>
        <taxon>Viridiplantae</taxon>
        <taxon>Streptophyta</taxon>
        <taxon>Embryophyta</taxon>
        <taxon>Tracheophyta</taxon>
        <taxon>Spermatophyta</taxon>
        <taxon>Magnoliopsida</taxon>
        <taxon>Ranunculales</taxon>
        <taxon>Ranunculaceae</taxon>
        <taxon>Coptidoideae</taxon>
        <taxon>Coptis</taxon>
    </lineage>
</organism>
<dbReference type="Proteomes" id="UP000631114">
    <property type="component" value="Unassembled WGS sequence"/>
</dbReference>
<evidence type="ECO:0000256" key="2">
    <source>
        <dbReference type="PROSITE-ProRule" id="PRU00708"/>
    </source>
</evidence>
<dbReference type="PANTHER" id="PTHR47926">
    <property type="entry name" value="PENTATRICOPEPTIDE REPEAT-CONTAINING PROTEIN"/>
    <property type="match status" value="1"/>
</dbReference>
<protein>
    <recommendedName>
        <fullName evidence="5">Pentatricopeptide repeat-containing protein</fullName>
    </recommendedName>
</protein>
<dbReference type="PANTHER" id="PTHR47926:SF347">
    <property type="entry name" value="PENTATRICOPEPTIDE REPEAT-CONTAINING PROTEIN"/>
    <property type="match status" value="1"/>
</dbReference>
<proteinExistence type="predicted"/>
<dbReference type="InterPro" id="IPR046960">
    <property type="entry name" value="PPR_At4g14850-like_plant"/>
</dbReference>
<evidence type="ECO:0000313" key="3">
    <source>
        <dbReference type="EMBL" id="KAF9624802.1"/>
    </source>
</evidence>
<dbReference type="PROSITE" id="PS51375">
    <property type="entry name" value="PPR"/>
    <property type="match status" value="1"/>
</dbReference>
<name>A0A835MCP9_9MAGN</name>
<dbReference type="GO" id="GO:0003723">
    <property type="term" value="F:RNA binding"/>
    <property type="evidence" value="ECO:0007669"/>
    <property type="project" value="InterPro"/>
</dbReference>
<evidence type="ECO:0000313" key="4">
    <source>
        <dbReference type="Proteomes" id="UP000631114"/>
    </source>
</evidence>
<dbReference type="NCBIfam" id="TIGR00756">
    <property type="entry name" value="PPR"/>
    <property type="match status" value="1"/>
</dbReference>
<dbReference type="InterPro" id="IPR002885">
    <property type="entry name" value="PPR_rpt"/>
</dbReference>
<dbReference type="Gene3D" id="1.25.40.10">
    <property type="entry name" value="Tetratricopeptide repeat domain"/>
    <property type="match status" value="2"/>
</dbReference>
<keyword evidence="1" id="KW-0677">Repeat</keyword>
<feature type="repeat" description="PPR" evidence="2">
    <location>
        <begin position="24"/>
        <end position="58"/>
    </location>
</feature>
<dbReference type="Pfam" id="PF01535">
    <property type="entry name" value="PPR"/>
    <property type="match status" value="2"/>
</dbReference>
<evidence type="ECO:0000256" key="1">
    <source>
        <dbReference type="ARBA" id="ARBA00022737"/>
    </source>
</evidence>
<evidence type="ECO:0008006" key="5">
    <source>
        <dbReference type="Google" id="ProtNLM"/>
    </source>
</evidence>
<gene>
    <name evidence="3" type="ORF">IFM89_014187</name>
</gene>
<dbReference type="EMBL" id="JADFTS010000001">
    <property type="protein sequence ID" value="KAF9624802.1"/>
    <property type="molecule type" value="Genomic_DNA"/>
</dbReference>
<dbReference type="Pfam" id="PF13041">
    <property type="entry name" value="PPR_2"/>
    <property type="match status" value="1"/>
</dbReference>